<dbReference type="PANTHER" id="PTHR10578">
    <property type="entry name" value="S -2-HYDROXY-ACID OXIDASE-RELATED"/>
    <property type="match status" value="1"/>
</dbReference>
<dbReference type="Pfam" id="PF01070">
    <property type="entry name" value="FMN_dh"/>
    <property type="match status" value="1"/>
</dbReference>
<dbReference type="PIRSF" id="PIRSF000138">
    <property type="entry name" value="Al-hdrx_acd_dh"/>
    <property type="match status" value="1"/>
</dbReference>
<feature type="binding site" evidence="10">
    <location>
        <position position="45"/>
    </location>
    <ligand>
        <name>glyoxylate</name>
        <dbReference type="ChEBI" id="CHEBI:36655"/>
    </ligand>
</feature>
<keyword evidence="14" id="KW-1185">Reference proteome</keyword>
<dbReference type="EMBL" id="CAJNOJ010000091">
    <property type="protein sequence ID" value="CAF1085148.1"/>
    <property type="molecule type" value="Genomic_DNA"/>
</dbReference>
<dbReference type="FunFam" id="3.20.20.70:FF:000056">
    <property type="entry name" value="hydroxyacid oxidase 2"/>
    <property type="match status" value="1"/>
</dbReference>
<feature type="domain" description="FMN hydroxy acid dehydrogenase" evidence="11">
    <location>
        <begin position="19"/>
        <end position="403"/>
    </location>
</feature>
<feature type="binding site" evidence="10">
    <location>
        <begin position="329"/>
        <end position="333"/>
    </location>
    <ligand>
        <name>FMN</name>
        <dbReference type="ChEBI" id="CHEBI:58210"/>
    </ligand>
</feature>
<feature type="binding site" evidence="10">
    <location>
        <position position="291"/>
    </location>
    <ligand>
        <name>FMN</name>
        <dbReference type="ChEBI" id="CHEBI:58210"/>
    </ligand>
</feature>
<dbReference type="OrthoDB" id="25826at2759"/>
<dbReference type="InterPro" id="IPR012133">
    <property type="entry name" value="Alpha-hydoxy_acid_DH_FMN"/>
</dbReference>
<dbReference type="PROSITE" id="PS51349">
    <property type="entry name" value="FMN_HYDROXY_ACID_DH_2"/>
    <property type="match status" value="1"/>
</dbReference>
<evidence type="ECO:0000313" key="12">
    <source>
        <dbReference type="EMBL" id="CAF0756322.1"/>
    </source>
</evidence>
<dbReference type="EC" id="1.1.3.15" evidence="2"/>
<feature type="binding site" evidence="10">
    <location>
        <position position="269"/>
    </location>
    <ligand>
        <name>FMN</name>
        <dbReference type="ChEBI" id="CHEBI:58210"/>
    </ligand>
</feature>
<evidence type="ECO:0000256" key="4">
    <source>
        <dbReference type="ARBA" id="ARBA00022643"/>
    </source>
</evidence>
<evidence type="ECO:0000256" key="9">
    <source>
        <dbReference type="PIRSR" id="PIRSR000138-1"/>
    </source>
</evidence>
<dbReference type="GO" id="GO:0003973">
    <property type="term" value="F:(S)-2-hydroxy-acid oxidase activity"/>
    <property type="evidence" value="ECO:0007669"/>
    <property type="project" value="UniProtKB-EC"/>
</dbReference>
<feature type="binding site" evidence="10">
    <location>
        <position position="296"/>
    </location>
    <ligand>
        <name>glyoxylate</name>
        <dbReference type="ChEBI" id="CHEBI:36655"/>
    </ligand>
</feature>
<dbReference type="SUPFAM" id="SSF51395">
    <property type="entry name" value="FMN-linked oxidoreductases"/>
    <property type="match status" value="1"/>
</dbReference>
<comment type="cofactor">
    <cofactor evidence="1">
        <name>FMN</name>
        <dbReference type="ChEBI" id="CHEBI:58210"/>
    </cofactor>
</comment>
<dbReference type="AlphaFoldDB" id="A0A814MZ21"/>
<dbReference type="Proteomes" id="UP000663828">
    <property type="component" value="Unassembled WGS sequence"/>
</dbReference>
<evidence type="ECO:0000256" key="6">
    <source>
        <dbReference type="ARBA" id="ARBA00024042"/>
    </source>
</evidence>
<comment type="caution">
    <text evidence="13">The sequence shown here is derived from an EMBL/GenBank/DDBJ whole genome shotgun (WGS) entry which is preliminary data.</text>
</comment>
<dbReference type="CDD" id="cd02809">
    <property type="entry name" value="alpha_hydroxyacid_oxid_FMN"/>
    <property type="match status" value="1"/>
</dbReference>
<feature type="binding site" evidence="10">
    <location>
        <position position="135"/>
    </location>
    <ligand>
        <name>FMN</name>
        <dbReference type="ChEBI" id="CHEBI:58210"/>
    </ligand>
</feature>
<evidence type="ECO:0000313" key="13">
    <source>
        <dbReference type="EMBL" id="CAF1085148.1"/>
    </source>
</evidence>
<dbReference type="GO" id="GO:0010181">
    <property type="term" value="F:FMN binding"/>
    <property type="evidence" value="ECO:0007669"/>
    <property type="project" value="InterPro"/>
</dbReference>
<feature type="binding site" evidence="10">
    <location>
        <position position="293"/>
    </location>
    <ligand>
        <name>glyoxylate</name>
        <dbReference type="ChEBI" id="CHEBI:36655"/>
    </ligand>
</feature>
<evidence type="ECO:0000256" key="10">
    <source>
        <dbReference type="PIRSR" id="PIRSR000138-2"/>
    </source>
</evidence>
<proteinExistence type="inferred from homology"/>
<feature type="binding site" evidence="10">
    <location>
        <begin position="105"/>
        <end position="107"/>
    </location>
    <ligand>
        <name>FMN</name>
        <dbReference type="ChEBI" id="CHEBI:58210"/>
    </ligand>
</feature>
<comment type="catalytic activity">
    <reaction evidence="8">
        <text>2-hydroxyoctanoate + O2 = 2-oxooctanoate + H2O2</text>
        <dbReference type="Rhea" id="RHEA:67940"/>
        <dbReference type="ChEBI" id="CHEBI:15379"/>
        <dbReference type="ChEBI" id="CHEBI:16240"/>
        <dbReference type="ChEBI" id="CHEBI:133514"/>
        <dbReference type="ChEBI" id="CHEBI:176689"/>
    </reaction>
    <physiologicalReaction direction="left-to-right" evidence="8">
        <dbReference type="Rhea" id="RHEA:67941"/>
    </physiologicalReaction>
</comment>
<evidence type="ECO:0000313" key="15">
    <source>
        <dbReference type="Proteomes" id="UP000663852"/>
    </source>
</evidence>
<protein>
    <recommendedName>
        <fullName evidence="2">(S)-2-hydroxy-acid oxidase</fullName>
        <ecNumber evidence="2">1.1.3.15</ecNumber>
    </recommendedName>
</protein>
<organism evidence="13 15">
    <name type="scientific">Adineta ricciae</name>
    <name type="common">Rotifer</name>
    <dbReference type="NCBI Taxonomy" id="249248"/>
    <lineage>
        <taxon>Eukaryota</taxon>
        <taxon>Metazoa</taxon>
        <taxon>Spiralia</taxon>
        <taxon>Gnathifera</taxon>
        <taxon>Rotifera</taxon>
        <taxon>Eurotatoria</taxon>
        <taxon>Bdelloidea</taxon>
        <taxon>Adinetida</taxon>
        <taxon>Adinetidae</taxon>
        <taxon>Adineta</taxon>
    </lineage>
</organism>
<feature type="active site" description="Proton acceptor" evidence="9">
    <location>
        <position position="293"/>
    </location>
</feature>
<keyword evidence="4 10" id="KW-0288">FMN</keyword>
<accession>A0A814MZ21</accession>
<reference evidence="13" key="1">
    <citation type="submission" date="2021-02" db="EMBL/GenBank/DDBJ databases">
        <authorList>
            <person name="Nowell W R."/>
        </authorList>
    </citation>
    <scope>NUCLEOTIDE SEQUENCE</scope>
</reference>
<dbReference type="PROSITE" id="PS00557">
    <property type="entry name" value="FMN_HYDROXY_ACID_DH_1"/>
    <property type="match status" value="1"/>
</dbReference>
<sequence>MSEKQVLDNTIAQNTSAGQIAPILINVEDYHQAAKAKLPKMVYDYYRAGADDELTLQDNVNAFRRIKLRPRVFVNVAHHDRDENSCSVTLLNGQTKCSFPLLFAPSAMHRMADNKGGERSTARAAVRANTVMILSTLSTTRIEDVADEHQKALKEYPQSTSQLWFQLYILKDREFTTRLVQRAEKAGFRALVVTVDASRFGNREADRRNSFRLPADMQLENLYDAGLKQADGKHDSALNDYIAKNLDATLTWKDIQWLRQISRLPIIVKGIMTAEDAQLAVQAGVDGIVVSNHGARQIDTTFSTIEVLPEIVSAVRRIETTKKVDIYLDGGVRRGTDILKAVALGADAVLIGRPILWGLAVGGCQGVVDVIDIFKREFKLAVMLCGCTSLPNGNNISSSPYSHLVAMPRSRL</sequence>
<name>A0A814MZ21_ADIRI</name>
<dbReference type="GO" id="GO:0005777">
    <property type="term" value="C:peroxisome"/>
    <property type="evidence" value="ECO:0007669"/>
    <property type="project" value="UniProtKB-ARBA"/>
</dbReference>
<evidence type="ECO:0000313" key="14">
    <source>
        <dbReference type="Proteomes" id="UP000663828"/>
    </source>
</evidence>
<dbReference type="PANTHER" id="PTHR10578:SF107">
    <property type="entry name" value="2-HYDROXYACID OXIDASE 1"/>
    <property type="match status" value="1"/>
</dbReference>
<comment type="similarity">
    <text evidence="6">Belongs to the FMN-dependent alpha-hydroxy acid dehydrogenase family.</text>
</comment>
<feature type="binding site" evidence="10">
    <location>
        <position position="203"/>
    </location>
    <ligand>
        <name>glyoxylate</name>
        <dbReference type="ChEBI" id="CHEBI:36655"/>
    </ligand>
</feature>
<dbReference type="Proteomes" id="UP000663852">
    <property type="component" value="Unassembled WGS sequence"/>
</dbReference>
<dbReference type="Gene3D" id="3.20.20.70">
    <property type="entry name" value="Aldolase class I"/>
    <property type="match status" value="1"/>
</dbReference>
<dbReference type="InterPro" id="IPR013785">
    <property type="entry name" value="Aldolase_TIM"/>
</dbReference>
<feature type="binding site" evidence="10">
    <location>
        <position position="166"/>
    </location>
    <ligand>
        <name>FMN</name>
        <dbReference type="ChEBI" id="CHEBI:58210"/>
    </ligand>
</feature>
<evidence type="ECO:0000256" key="1">
    <source>
        <dbReference type="ARBA" id="ARBA00001917"/>
    </source>
</evidence>
<dbReference type="InterPro" id="IPR000262">
    <property type="entry name" value="FMN-dep_DH"/>
</dbReference>
<evidence type="ECO:0000259" key="11">
    <source>
        <dbReference type="PROSITE" id="PS51349"/>
    </source>
</evidence>
<evidence type="ECO:0000256" key="5">
    <source>
        <dbReference type="ARBA" id="ARBA00023002"/>
    </source>
</evidence>
<comment type="catalytic activity">
    <reaction evidence="7">
        <text>a (2S)-2-hydroxycarboxylate + O2 = a 2-oxocarboxylate + H2O2</text>
        <dbReference type="Rhea" id="RHEA:16789"/>
        <dbReference type="ChEBI" id="CHEBI:15379"/>
        <dbReference type="ChEBI" id="CHEBI:16240"/>
        <dbReference type="ChEBI" id="CHEBI:35179"/>
        <dbReference type="ChEBI" id="CHEBI:58123"/>
        <dbReference type="EC" id="1.1.3.15"/>
    </reaction>
    <physiologicalReaction direction="left-to-right" evidence="7">
        <dbReference type="Rhea" id="RHEA:16790"/>
    </physiologicalReaction>
</comment>
<feature type="binding site" evidence="10">
    <location>
        <position position="168"/>
    </location>
    <ligand>
        <name>glyoxylate</name>
        <dbReference type="ChEBI" id="CHEBI:36655"/>
    </ligand>
</feature>
<gene>
    <name evidence="13" type="ORF">EDS130_LOCUS19183</name>
    <name evidence="12" type="ORF">XAT740_LOCUS694</name>
</gene>
<feature type="binding site" evidence="10">
    <location>
        <begin position="352"/>
        <end position="353"/>
    </location>
    <ligand>
        <name>FMN</name>
        <dbReference type="ChEBI" id="CHEBI:58210"/>
    </ligand>
</feature>
<dbReference type="EMBL" id="CAJNOR010000020">
    <property type="protein sequence ID" value="CAF0756322.1"/>
    <property type="molecule type" value="Genomic_DNA"/>
</dbReference>
<evidence type="ECO:0000256" key="7">
    <source>
        <dbReference type="ARBA" id="ARBA00029325"/>
    </source>
</evidence>
<keyword evidence="5" id="KW-0560">Oxidoreductase</keyword>
<evidence type="ECO:0000256" key="2">
    <source>
        <dbReference type="ARBA" id="ARBA00013087"/>
    </source>
</evidence>
<evidence type="ECO:0000256" key="8">
    <source>
        <dbReference type="ARBA" id="ARBA00029327"/>
    </source>
</evidence>
<evidence type="ECO:0000256" key="3">
    <source>
        <dbReference type="ARBA" id="ARBA00022630"/>
    </source>
</evidence>
<dbReference type="InterPro" id="IPR008259">
    <property type="entry name" value="FMN_hydac_DH_AS"/>
</dbReference>
<keyword evidence="3 10" id="KW-0285">Flavoprotein</keyword>
<feature type="binding site" evidence="10">
    <location>
        <position position="194"/>
    </location>
    <ligand>
        <name>FMN</name>
        <dbReference type="ChEBI" id="CHEBI:58210"/>
    </ligand>
</feature>
<dbReference type="InterPro" id="IPR037396">
    <property type="entry name" value="FMN_HAD"/>
</dbReference>